<dbReference type="RefSeq" id="WP_166353160.1">
    <property type="nucleotide sequence ID" value="NZ_CP088280.1"/>
</dbReference>
<sequence>MMDENLALLRAHHNNISRYRRLLRTKLSPLERQFIERRLSEEEAALQSLSASTFPIAFKEPGPGRLLPVAEVMP</sequence>
<organism evidence="1">
    <name type="scientific">Bradyrhizobium barranii subsp. barranii</name>
    <dbReference type="NCBI Taxonomy" id="2823807"/>
    <lineage>
        <taxon>Bacteria</taxon>
        <taxon>Pseudomonadati</taxon>
        <taxon>Pseudomonadota</taxon>
        <taxon>Alphaproteobacteria</taxon>
        <taxon>Hyphomicrobiales</taxon>
        <taxon>Nitrobacteraceae</taxon>
        <taxon>Bradyrhizobium</taxon>
        <taxon>Bradyrhizobium barranii</taxon>
    </lineage>
</organism>
<protein>
    <submittedName>
        <fullName evidence="1">Uncharacterized protein</fullName>
    </submittedName>
</protein>
<evidence type="ECO:0000313" key="1">
    <source>
        <dbReference type="EMBL" id="NYY95136.1"/>
    </source>
</evidence>
<reference evidence="2 3" key="3">
    <citation type="journal article" date="2022" name="Int. J. Syst. Evol. Microbiol.">
        <title>Strains of Bradyrhizobium barranii sp. nov. associated with legumes native to Canada are symbionts of soybeans and belong to different subspecies (subsp. barranii subsp. nov. and subsp. apii subsp. nov.) and symbiovars (sv. glycinearum and sv. septentrionale).</title>
        <authorList>
            <person name="Bromfield E.S.P."/>
            <person name="Cloutier S."/>
            <person name="Wasai-Hara S."/>
            <person name="Minamisawa K."/>
        </authorList>
    </citation>
    <scope>NUCLEOTIDE SEQUENCE [LARGE SCALE GENOMIC DNA]</scope>
    <source>
        <strain evidence="2 3">323S2</strain>
    </source>
</reference>
<name>A0A7Z0QIK5_9BRAD</name>
<dbReference type="EMBL" id="JACBFH010000001">
    <property type="protein sequence ID" value="NYY95136.1"/>
    <property type="molecule type" value="Genomic_DNA"/>
</dbReference>
<dbReference type="EMBL" id="CP088280">
    <property type="protein sequence ID" value="UGX99124.1"/>
    <property type="molecule type" value="Genomic_DNA"/>
</dbReference>
<reference evidence="2 3" key="1">
    <citation type="journal article" date="2017" name="Syst. Appl. Microbiol.">
        <title>Soybeans inoculated with root zone soils of Canadian native legumes harbour diverse and novel Bradyrhizobium spp. that possess agricultural potential.</title>
        <authorList>
            <person name="Bromfield E.S.P."/>
            <person name="Cloutier S."/>
            <person name="Tambong J.T."/>
            <person name="Tran Thi T.V."/>
        </authorList>
    </citation>
    <scope>NUCLEOTIDE SEQUENCE [LARGE SCALE GENOMIC DNA]</scope>
    <source>
        <strain evidence="2 3">323S2</strain>
    </source>
</reference>
<evidence type="ECO:0000313" key="3">
    <source>
        <dbReference type="Proteomes" id="UP000564836"/>
    </source>
</evidence>
<dbReference type="Proteomes" id="UP000564836">
    <property type="component" value="Chromosome"/>
</dbReference>
<proteinExistence type="predicted"/>
<gene>
    <name evidence="2" type="ORF">G6321_00024140</name>
    <name evidence="1" type="ORF">G6321_44060</name>
</gene>
<dbReference type="AlphaFoldDB" id="A0A7Z0QIK5"/>
<evidence type="ECO:0000313" key="2">
    <source>
        <dbReference type="EMBL" id="UGX99124.1"/>
    </source>
</evidence>
<accession>A0A7Z0QIK5</accession>
<reference evidence="1" key="2">
    <citation type="submission" date="2020-06" db="EMBL/GenBank/DDBJ databases">
        <title>Whole Genome Sequence of Bradyrhizobium sp. Strain 323S2.</title>
        <authorList>
            <person name="Bromfield E.S.P."/>
        </authorList>
    </citation>
    <scope>NUCLEOTIDE SEQUENCE [LARGE SCALE GENOMIC DNA]</scope>
    <source>
        <strain evidence="1">323S2</strain>
    </source>
</reference>